<dbReference type="RefSeq" id="WP_154527673.1">
    <property type="nucleotide sequence ID" value="NZ_VUNH01000001.1"/>
</dbReference>
<name>A0A6L5YAI0_9BACT</name>
<gene>
    <name evidence="5" type="ORF">FYJ74_00470</name>
</gene>
<keyword evidence="6" id="KW-1185">Reference proteome</keyword>
<comment type="caution">
    <text evidence="5">The sequence shown here is derived from an EMBL/GenBank/DDBJ whole genome shotgun (WGS) entry which is preliminary data.</text>
</comment>
<dbReference type="Gene3D" id="3.40.1390.30">
    <property type="entry name" value="NIF3 (NGG1p interacting factor 3)-like"/>
    <property type="match status" value="2"/>
</dbReference>
<dbReference type="EMBL" id="VUNH01000001">
    <property type="protein sequence ID" value="MST54532.1"/>
    <property type="molecule type" value="Genomic_DNA"/>
</dbReference>
<dbReference type="Pfam" id="PF01784">
    <property type="entry name" value="DUF34_NIF3"/>
    <property type="match status" value="1"/>
</dbReference>
<feature type="binding site" evidence="4">
    <location>
        <position position="229"/>
    </location>
    <ligand>
        <name>a divalent metal cation</name>
        <dbReference type="ChEBI" id="CHEBI:60240"/>
        <label>1</label>
    </ligand>
</feature>
<protein>
    <recommendedName>
        <fullName evidence="2">GTP cyclohydrolase 1 type 2 homolog</fullName>
    </recommendedName>
</protein>
<dbReference type="Proteomes" id="UP000473699">
    <property type="component" value="Unassembled WGS sequence"/>
</dbReference>
<dbReference type="InterPro" id="IPR002678">
    <property type="entry name" value="DUF34/NIF3"/>
</dbReference>
<dbReference type="NCBIfam" id="TIGR00486">
    <property type="entry name" value="YbgI_SA1388"/>
    <property type="match status" value="1"/>
</dbReference>
<evidence type="ECO:0000256" key="4">
    <source>
        <dbReference type="PIRSR" id="PIRSR602678-1"/>
    </source>
</evidence>
<dbReference type="PANTHER" id="PTHR13799">
    <property type="entry name" value="NGG1 INTERACTING FACTOR 3"/>
    <property type="match status" value="1"/>
</dbReference>
<feature type="binding site" evidence="4">
    <location>
        <position position="67"/>
    </location>
    <ligand>
        <name>a divalent metal cation</name>
        <dbReference type="ChEBI" id="CHEBI:60240"/>
        <label>1</label>
    </ligand>
</feature>
<evidence type="ECO:0000256" key="1">
    <source>
        <dbReference type="ARBA" id="ARBA00006964"/>
    </source>
</evidence>
<feature type="binding site" evidence="4">
    <location>
        <position position="225"/>
    </location>
    <ligand>
        <name>a divalent metal cation</name>
        <dbReference type="ChEBI" id="CHEBI:60240"/>
        <label>1</label>
    </ligand>
</feature>
<dbReference type="PANTHER" id="PTHR13799:SF14">
    <property type="entry name" value="GTP CYCLOHYDROLASE 1 TYPE 2 HOMOLOG"/>
    <property type="match status" value="1"/>
</dbReference>
<sequence>MSALNVRELIPLIDDLAPFELAERWDHCGLRLGRYDAPVGEIAVALDSSAEAVGQAARLGCGLLITHHPLLFAPQENMICDRCDPKTVEAAFQNDVCLIACHTNFDSARGGVNERLAQLAGLKDARPLEPPATERGFGMGAVGSVFSAPACEIAREIARKWDLSGYRLYDSGSAVDRVALCGGSGGDLWKRLERTDSVLYATADLRYHECMEAVDAGLSVMLCDHGEMENPPLSYFSKALAQKTGLPVHFLDLIGPKRRRERWCSVERHVSA</sequence>
<evidence type="ECO:0000256" key="2">
    <source>
        <dbReference type="ARBA" id="ARBA00022112"/>
    </source>
</evidence>
<evidence type="ECO:0000313" key="6">
    <source>
        <dbReference type="Proteomes" id="UP000473699"/>
    </source>
</evidence>
<evidence type="ECO:0000313" key="5">
    <source>
        <dbReference type="EMBL" id="MST54532.1"/>
    </source>
</evidence>
<organism evidence="5 6">
    <name type="scientific">Pyramidobacter porci</name>
    <dbReference type="NCBI Taxonomy" id="2605789"/>
    <lineage>
        <taxon>Bacteria</taxon>
        <taxon>Thermotogati</taxon>
        <taxon>Synergistota</taxon>
        <taxon>Synergistia</taxon>
        <taxon>Synergistales</taxon>
        <taxon>Dethiosulfovibrionaceae</taxon>
        <taxon>Pyramidobacter</taxon>
    </lineage>
</organism>
<dbReference type="SUPFAM" id="SSF102705">
    <property type="entry name" value="NIF3 (NGG1p interacting factor 3)-like"/>
    <property type="match status" value="1"/>
</dbReference>
<accession>A0A6L5YAI0</accession>
<dbReference type="InterPro" id="IPR036069">
    <property type="entry name" value="DUF34/NIF3_sf"/>
</dbReference>
<dbReference type="FunFam" id="3.40.1390.30:FF:000001">
    <property type="entry name" value="GTP cyclohydrolase 1 type 2"/>
    <property type="match status" value="1"/>
</dbReference>
<dbReference type="GO" id="GO:0005737">
    <property type="term" value="C:cytoplasm"/>
    <property type="evidence" value="ECO:0007669"/>
    <property type="project" value="TreeGrafter"/>
</dbReference>
<dbReference type="GO" id="GO:0046872">
    <property type="term" value="F:metal ion binding"/>
    <property type="evidence" value="ECO:0007669"/>
    <property type="project" value="UniProtKB-KW"/>
</dbReference>
<reference evidence="5 6" key="1">
    <citation type="submission" date="2019-08" db="EMBL/GenBank/DDBJ databases">
        <title>In-depth cultivation of the pig gut microbiome towards novel bacterial diversity and tailored functional studies.</title>
        <authorList>
            <person name="Wylensek D."/>
            <person name="Hitch T.C.A."/>
            <person name="Clavel T."/>
        </authorList>
    </citation>
    <scope>NUCLEOTIDE SEQUENCE [LARGE SCALE GENOMIC DNA]</scope>
    <source>
        <strain evidence="5 6">SM-530-WT-4B</strain>
    </source>
</reference>
<feature type="binding site" evidence="4">
    <location>
        <position position="68"/>
    </location>
    <ligand>
        <name>a divalent metal cation</name>
        <dbReference type="ChEBI" id="CHEBI:60240"/>
        <label>1</label>
    </ligand>
</feature>
<keyword evidence="3 4" id="KW-0479">Metal-binding</keyword>
<evidence type="ECO:0000256" key="3">
    <source>
        <dbReference type="ARBA" id="ARBA00022723"/>
    </source>
</evidence>
<proteinExistence type="inferred from homology"/>
<comment type="similarity">
    <text evidence="1">Belongs to the GTP cyclohydrolase I type 2/NIF3 family.</text>
</comment>
<feature type="binding site" evidence="4">
    <location>
        <position position="106"/>
    </location>
    <ligand>
        <name>a divalent metal cation</name>
        <dbReference type="ChEBI" id="CHEBI:60240"/>
        <label>1</label>
    </ligand>
</feature>
<dbReference type="AlphaFoldDB" id="A0A6L5YAI0"/>